<gene>
    <name evidence="1" type="ORF">ACIPEN_06125</name>
</gene>
<name>A0ABW8EVB8_9BURK</name>
<keyword evidence="2" id="KW-1185">Reference proteome</keyword>
<dbReference type="EMBL" id="JBIUZV010000003">
    <property type="protein sequence ID" value="MFJ3045387.1"/>
    <property type="molecule type" value="Genomic_DNA"/>
</dbReference>
<sequence length="730" mass="81584">MKSVGAWLQVSSIPEMRKIIYTLLVPGSLQKVTPFQGFNRDVATPEFLSLVEIVSILPNDARELFLNHTQLVEYRRLGATKSVWAMGAQNVSLELFDEQAIHVIAVPQKHIAKALKIRSKVKSPLIILSTKSGEGIVNLRERNSLDPTFLDAELLEILKETAPIPADQLPLLRSSYNVPLELKSRINGTVRANEFKLLSLGFTFSDSKAISPLNDQNYFDAVNDILTVTKRVAYEDEAIPQLVMFSPAIAAHLYDVSSPYWNAILRLVKSQDFRSIIKDGFIRNRGYAGFKILWNGSAPDKVSEQVTGFIMHTRQREQFATVASIALLCSSGNYVPLRLPHEVNLHRGLLDDIERFRRRTDRKAAPMLQERFRSLSENLTRAAVQFQDTITTSSRITICSDVPLEWIVFNDLPLMISHEVSRIPITTGNMLMQYAAVGDSIAIPAAALHKVLVIRSFKQNDPIRNALQTAIETFKVSDTMEIIYADVANKDELVAALNGFDGLIVVFDCHGQHGGHRDSGWLQIGDDKIDTWQLFGKARIPPIAFLSACSTPTISWSHASVSNGLLRSGAFTVVGTFLDVDAFKASVFIARILDRIHGCLPALRNLGFKTVNWRMLISVFLRMSYASDILEFFNGIELISNEERHDMGIAANLEINSLDPDWHANLIGKIARSAGMSSGEVLERIRKDAALVETMLYCQHGRPELIDILLDELDHGVAERHVYASPECRQ</sequence>
<accession>A0ABW8EVB8</accession>
<dbReference type="RefSeq" id="WP_402698951.1">
    <property type="nucleotide sequence ID" value="NZ_JBIUZV010000003.1"/>
</dbReference>
<organism evidence="1 2">
    <name type="scientific">Herbaspirillum chlorophenolicum</name>
    <dbReference type="NCBI Taxonomy" id="211589"/>
    <lineage>
        <taxon>Bacteria</taxon>
        <taxon>Pseudomonadati</taxon>
        <taxon>Pseudomonadota</taxon>
        <taxon>Betaproteobacteria</taxon>
        <taxon>Burkholderiales</taxon>
        <taxon>Oxalobacteraceae</taxon>
        <taxon>Herbaspirillum</taxon>
    </lineage>
</organism>
<proteinExistence type="predicted"/>
<evidence type="ECO:0000313" key="2">
    <source>
        <dbReference type="Proteomes" id="UP001617427"/>
    </source>
</evidence>
<evidence type="ECO:0000313" key="1">
    <source>
        <dbReference type="EMBL" id="MFJ3045387.1"/>
    </source>
</evidence>
<comment type="caution">
    <text evidence="1">The sequence shown here is derived from an EMBL/GenBank/DDBJ whole genome shotgun (WGS) entry which is preliminary data.</text>
</comment>
<reference evidence="1 2" key="1">
    <citation type="submission" date="2024-10" db="EMBL/GenBank/DDBJ databases">
        <title>The Natural Products Discovery Center: Release of the First 8490 Sequenced Strains for Exploring Actinobacteria Biosynthetic Diversity.</title>
        <authorList>
            <person name="Kalkreuter E."/>
            <person name="Kautsar S.A."/>
            <person name="Yang D."/>
            <person name="Bader C.D."/>
            <person name="Teijaro C.N."/>
            <person name="Fluegel L."/>
            <person name="Davis C.M."/>
            <person name="Simpson J.R."/>
            <person name="Lauterbach L."/>
            <person name="Steele A.D."/>
            <person name="Gui C."/>
            <person name="Meng S."/>
            <person name="Li G."/>
            <person name="Viehrig K."/>
            <person name="Ye F."/>
            <person name="Su P."/>
            <person name="Kiefer A.F."/>
            <person name="Nichols A."/>
            <person name="Cepeda A.J."/>
            <person name="Yan W."/>
            <person name="Fan B."/>
            <person name="Jiang Y."/>
            <person name="Adhikari A."/>
            <person name="Zheng C.-J."/>
            <person name="Schuster L."/>
            <person name="Cowan T.M."/>
            <person name="Smanski M.J."/>
            <person name="Chevrette M.G."/>
            <person name="De Carvalho L.P.S."/>
            <person name="Shen B."/>
        </authorList>
    </citation>
    <scope>NUCLEOTIDE SEQUENCE [LARGE SCALE GENOMIC DNA]</scope>
    <source>
        <strain evidence="1 2">NPDC087045</strain>
    </source>
</reference>
<dbReference type="Proteomes" id="UP001617427">
    <property type="component" value="Unassembled WGS sequence"/>
</dbReference>
<protein>
    <recommendedName>
        <fullName evidence="3">CHAT domain-containing protein</fullName>
    </recommendedName>
</protein>
<evidence type="ECO:0008006" key="3">
    <source>
        <dbReference type="Google" id="ProtNLM"/>
    </source>
</evidence>